<evidence type="ECO:0000259" key="1">
    <source>
        <dbReference type="Pfam" id="PF13588"/>
    </source>
</evidence>
<gene>
    <name evidence="2" type="ORF">TQ37_06355</name>
</gene>
<feature type="domain" description="Type I restriction enzyme R protein N-terminal" evidence="1">
    <location>
        <begin position="69"/>
        <end position="129"/>
    </location>
</feature>
<dbReference type="Pfam" id="PF13588">
    <property type="entry name" value="HSDR_N_2"/>
    <property type="match status" value="1"/>
</dbReference>
<evidence type="ECO:0000313" key="2">
    <source>
        <dbReference type="EMBL" id="KKZ11851.1"/>
    </source>
</evidence>
<organism evidence="2 3">
    <name type="scientific">Candidatus Synechococcus spongiarum 15L</name>
    <dbReference type="NCBI Taxonomy" id="1608419"/>
    <lineage>
        <taxon>Bacteria</taxon>
        <taxon>Bacillati</taxon>
        <taxon>Cyanobacteriota</taxon>
        <taxon>Cyanophyceae</taxon>
        <taxon>Synechococcales</taxon>
        <taxon>Synechococcaceae</taxon>
        <taxon>Synechococcus</taxon>
    </lineage>
</organism>
<dbReference type="AlphaFoldDB" id="A0A0G8AU62"/>
<dbReference type="PATRIC" id="fig|1608419.3.peg.348"/>
<reference evidence="2 3" key="2">
    <citation type="submission" date="2015-05" db="EMBL/GenBank/DDBJ databases">
        <title>Lifestyle Evolution in Cyanobacterial Symbionts of Sponges.</title>
        <authorList>
            <person name="Burgsdorf I."/>
            <person name="Slaby B.M."/>
            <person name="Handley K.M."/>
            <person name="Haber M."/>
            <person name="Blom J."/>
            <person name="Marshall C.W."/>
            <person name="Gilbert J.A."/>
            <person name="Hentschel U."/>
            <person name="Steindler L."/>
        </authorList>
    </citation>
    <scope>NUCLEOTIDE SEQUENCE [LARGE SCALE GENOMIC DNA]</scope>
    <source>
        <strain evidence="2">15L</strain>
    </source>
</reference>
<dbReference type="InterPro" id="IPR029464">
    <property type="entry name" value="HSDR_N"/>
</dbReference>
<comment type="caution">
    <text evidence="2">The sequence shown here is derived from an EMBL/GenBank/DDBJ whole genome shotgun (WGS) entry which is preliminary data.</text>
</comment>
<dbReference type="EMBL" id="JYFQ01000128">
    <property type="protein sequence ID" value="KKZ11851.1"/>
    <property type="molecule type" value="Genomic_DNA"/>
</dbReference>
<reference evidence="2 3" key="1">
    <citation type="submission" date="2015-02" db="EMBL/GenBank/DDBJ databases">
        <authorList>
            <person name="Slaby B."/>
            <person name="Hentschel U."/>
        </authorList>
    </citation>
    <scope>NUCLEOTIDE SEQUENCE [LARGE SCALE GENOMIC DNA]</scope>
    <source>
        <strain evidence="2">15L</strain>
    </source>
</reference>
<accession>A0A0G8AU62</accession>
<proteinExistence type="predicted"/>
<evidence type="ECO:0000313" key="3">
    <source>
        <dbReference type="Proteomes" id="UP000035037"/>
    </source>
</evidence>
<dbReference type="Proteomes" id="UP000035037">
    <property type="component" value="Unassembled WGS sequence"/>
</dbReference>
<name>A0A0G8AU62_9SYNE</name>
<sequence>MPDTNFPVDWIEQLEALAKKLKTPDWQAPPNEEATKMALVAPFLQALGYDVFNHDEVMPEFFADLPLIKSGERVDYAILENNQPKILVEVKAYKTNLDETERGQLQRYFHATRARLGLLTNGHIFQFFTDLDEANKMDEKPFAEIDLLNLRHAPLKQLKHVTKPRFNLNELLSIAEELKYIKGVKEEIRQELTDPSDWLIREMAQRVHSARRISPQLLDSFRPIVSKAIQSYIADRINETLDKAIKTIEVKDTGSQMKNQDYVEEKDDNDIITTQEEIEALRIIRAICANCVDPDRITEKDMQSYCNIILDGHARKSFVRLHFNAVRKKKITILDQSQPKTVYVTTPADLYHNQDRIRQALMIKLEGKQTGEESQD</sequence>
<protein>
    <recommendedName>
        <fullName evidence="1">Type I restriction enzyme R protein N-terminal domain-containing protein</fullName>
    </recommendedName>
</protein>